<accession>A0A1M6FPR2</accession>
<name>A0A1M6FPR2_9FLAO</name>
<gene>
    <name evidence="1" type="ORF">SAMN05443429_10791</name>
</gene>
<dbReference type="EMBL" id="FQYI01000007">
    <property type="protein sequence ID" value="SHI99748.1"/>
    <property type="molecule type" value="Genomic_DNA"/>
</dbReference>
<sequence length="350" mass="40729">MKTALEESAEFIFNECQIRLKQLSELNSPQDLVEKINELKELPKLAETLRILLSFGDLPMEDTPMYPIENQLLNSKKIAEKEDINIEGLQEDVGSFTNAEISENPVEKDDISEVSEIIFLETVREPVSQDEPEISSEDSLFSAEAFSTEEEDTEKFLENYWKKYSTAEPAREMSAEEEAKKLSDLQQEEMLIEATIDENLYEKNVRIREEEILQEEKFLSENAKQEIPEPPVQQTSSKIKLANIKAFSKNQPSLFDEHTEDNFLSLTSENQTHTKTKPDFKLDLNDRIAFTKNLFNNSQTDLNDTIKTLNSFETLEEAQEYLSEVYYDRNWKKVDEYAQRLWSLVENKFL</sequence>
<dbReference type="AlphaFoldDB" id="A0A1M6FPR2"/>
<evidence type="ECO:0000313" key="2">
    <source>
        <dbReference type="Proteomes" id="UP000184335"/>
    </source>
</evidence>
<dbReference type="RefSeq" id="WP_143154070.1">
    <property type="nucleotide sequence ID" value="NZ_FQYI01000007.1"/>
</dbReference>
<reference evidence="1 2" key="1">
    <citation type="submission" date="2016-11" db="EMBL/GenBank/DDBJ databases">
        <authorList>
            <person name="Jaros S."/>
            <person name="Januszkiewicz K."/>
            <person name="Wedrychowicz H."/>
        </authorList>
    </citation>
    <scope>NUCLEOTIDE SEQUENCE [LARGE SCALE GENOMIC DNA]</scope>
    <source>
        <strain evidence="1 2">DSM 25479</strain>
    </source>
</reference>
<protein>
    <submittedName>
        <fullName evidence="1">Uncharacterized protein</fullName>
    </submittedName>
</protein>
<proteinExistence type="predicted"/>
<evidence type="ECO:0000313" key="1">
    <source>
        <dbReference type="EMBL" id="SHI99748.1"/>
    </source>
</evidence>
<dbReference type="Proteomes" id="UP000184335">
    <property type="component" value="Unassembled WGS sequence"/>
</dbReference>
<keyword evidence="2" id="KW-1185">Reference proteome</keyword>
<organism evidence="1 2">
    <name type="scientific">Cruoricaptor ignavus</name>
    <dbReference type="NCBI Taxonomy" id="1118202"/>
    <lineage>
        <taxon>Bacteria</taxon>
        <taxon>Pseudomonadati</taxon>
        <taxon>Bacteroidota</taxon>
        <taxon>Flavobacteriia</taxon>
        <taxon>Flavobacteriales</taxon>
        <taxon>Weeksellaceae</taxon>
        <taxon>Cruoricaptor</taxon>
    </lineage>
</organism>
<dbReference type="OrthoDB" id="1100725at2"/>
<dbReference type="STRING" id="1118202.SAMN05443429_10791"/>